<gene>
    <name evidence="10" type="ORF">K8V47_08310</name>
</gene>
<evidence type="ECO:0000313" key="11">
    <source>
        <dbReference type="Proteomes" id="UP000711407"/>
    </source>
</evidence>
<dbReference type="PANTHER" id="PTHR30221">
    <property type="entry name" value="SMALL-CONDUCTANCE MECHANOSENSITIVE CHANNEL"/>
    <property type="match status" value="1"/>
</dbReference>
<keyword evidence="4" id="KW-0812">Transmembrane</keyword>
<evidence type="ECO:0000259" key="7">
    <source>
        <dbReference type="Pfam" id="PF00924"/>
    </source>
</evidence>
<keyword evidence="6" id="KW-0472">Membrane</keyword>
<evidence type="ECO:0000256" key="6">
    <source>
        <dbReference type="ARBA" id="ARBA00023136"/>
    </source>
</evidence>
<feature type="domain" description="Mechanosensitive ion channel transmembrane helices 2/3" evidence="9">
    <location>
        <begin position="92"/>
        <end position="131"/>
    </location>
</feature>
<comment type="subcellular location">
    <subcellularLocation>
        <location evidence="1">Cell membrane</location>
        <topology evidence="1">Multi-pass membrane protein</topology>
    </subcellularLocation>
</comment>
<dbReference type="InterPro" id="IPR010920">
    <property type="entry name" value="LSM_dom_sf"/>
</dbReference>
<dbReference type="SUPFAM" id="SSF50182">
    <property type="entry name" value="Sm-like ribonucleoproteins"/>
    <property type="match status" value="1"/>
</dbReference>
<evidence type="ECO:0000259" key="9">
    <source>
        <dbReference type="Pfam" id="PF21088"/>
    </source>
</evidence>
<dbReference type="InterPro" id="IPR049142">
    <property type="entry name" value="MS_channel_1st"/>
</dbReference>
<dbReference type="SUPFAM" id="SSF82689">
    <property type="entry name" value="Mechanosensitive channel protein MscS (YggB), C-terminal domain"/>
    <property type="match status" value="2"/>
</dbReference>
<sequence>MLPLQLINTQPADSAQIVPDPREELEMLKSLSFDEVMDKLVNAAVDFAIHLVAAVAVFYIGKFIIGKLYKMARTIMVHRKVDRSLTTFALSLIKIVLYFVLLIMVIGILGLETSSFLAIFASAGVAIGLALSGTLQNFAGGVLILLLKPYKIGDYIEAQGYAGTVKEIQIFHTIITTYDNKSIIIPNGGLSTGSINNWNREAFRRVDWSVSISYGDDVETARRTILDILLNDPRVVKEYVEEHDDAKDSQEDNVTDIERHDEAETQQGKKHGWLWRLFHRRRAALAARLESISEEHRTRLESYIPRVRRAPVVVLDAMADSSVNLKVRAWVRTSDYWTVYYEMNETFYNELPKAGISFPFPQMDVHVDHIDAKS</sequence>
<dbReference type="PROSITE" id="PS01246">
    <property type="entry name" value="UPF0003"/>
    <property type="match status" value="1"/>
</dbReference>
<feature type="domain" description="Mechanosensitive ion channel MscS" evidence="7">
    <location>
        <begin position="134"/>
        <end position="200"/>
    </location>
</feature>
<dbReference type="GO" id="GO:0005886">
    <property type="term" value="C:plasma membrane"/>
    <property type="evidence" value="ECO:0007669"/>
    <property type="project" value="UniProtKB-SubCell"/>
</dbReference>
<evidence type="ECO:0000256" key="4">
    <source>
        <dbReference type="ARBA" id="ARBA00022692"/>
    </source>
</evidence>
<evidence type="ECO:0000256" key="5">
    <source>
        <dbReference type="ARBA" id="ARBA00022989"/>
    </source>
</evidence>
<evidence type="ECO:0000256" key="3">
    <source>
        <dbReference type="ARBA" id="ARBA00022475"/>
    </source>
</evidence>
<dbReference type="Gene3D" id="1.10.287.1260">
    <property type="match status" value="1"/>
</dbReference>
<dbReference type="InterPro" id="IPR006685">
    <property type="entry name" value="MscS_channel_2nd"/>
</dbReference>
<evidence type="ECO:0000256" key="1">
    <source>
        <dbReference type="ARBA" id="ARBA00004651"/>
    </source>
</evidence>
<dbReference type="Pfam" id="PF21088">
    <property type="entry name" value="MS_channel_1st"/>
    <property type="match status" value="1"/>
</dbReference>
<dbReference type="EMBL" id="DYXT01000043">
    <property type="protein sequence ID" value="HJE39741.1"/>
    <property type="molecule type" value="Genomic_DNA"/>
</dbReference>
<organism evidence="10 11">
    <name type="scientific">Candidatus Amulumruptor caecigallinarius</name>
    <dbReference type="NCBI Taxonomy" id="2109911"/>
    <lineage>
        <taxon>Bacteria</taxon>
        <taxon>Pseudomonadati</taxon>
        <taxon>Bacteroidota</taxon>
        <taxon>Bacteroidia</taxon>
        <taxon>Bacteroidales</taxon>
        <taxon>Muribaculaceae</taxon>
        <taxon>Candidatus Amulumruptor</taxon>
    </lineage>
</organism>
<protein>
    <submittedName>
        <fullName evidence="10">Mechanosensitive ion channel</fullName>
    </submittedName>
</protein>
<reference evidence="10" key="2">
    <citation type="submission" date="2021-09" db="EMBL/GenBank/DDBJ databases">
        <authorList>
            <person name="Gilroy R."/>
        </authorList>
    </citation>
    <scope>NUCLEOTIDE SEQUENCE</scope>
    <source>
        <strain evidence="10">4100</strain>
    </source>
</reference>
<evidence type="ECO:0000313" key="10">
    <source>
        <dbReference type="EMBL" id="HJE39741.1"/>
    </source>
</evidence>
<feature type="domain" description="Mechanosensitive ion channel MscS C-terminal" evidence="8">
    <location>
        <begin position="206"/>
        <end position="358"/>
    </location>
</feature>
<evidence type="ECO:0000259" key="8">
    <source>
        <dbReference type="Pfam" id="PF21082"/>
    </source>
</evidence>
<dbReference type="InterPro" id="IPR045275">
    <property type="entry name" value="MscS_archaea/bacteria_type"/>
</dbReference>
<dbReference type="AlphaFoldDB" id="A0A4Q0U9J7"/>
<dbReference type="Gene3D" id="3.30.70.100">
    <property type="match status" value="1"/>
</dbReference>
<dbReference type="InterPro" id="IPR011014">
    <property type="entry name" value="MscS_channel_TM-2"/>
</dbReference>
<dbReference type="SUPFAM" id="SSF82861">
    <property type="entry name" value="Mechanosensitive channel protein MscS (YggB), transmembrane region"/>
    <property type="match status" value="1"/>
</dbReference>
<proteinExistence type="inferred from homology"/>
<dbReference type="Proteomes" id="UP000711407">
    <property type="component" value="Unassembled WGS sequence"/>
</dbReference>
<keyword evidence="5" id="KW-1133">Transmembrane helix</keyword>
<comment type="caution">
    <text evidence="10">The sequence shown here is derived from an EMBL/GenBank/DDBJ whole genome shotgun (WGS) entry which is preliminary data.</text>
</comment>
<dbReference type="GO" id="GO:0008381">
    <property type="term" value="F:mechanosensitive monoatomic ion channel activity"/>
    <property type="evidence" value="ECO:0007669"/>
    <property type="project" value="InterPro"/>
</dbReference>
<dbReference type="InterPro" id="IPR006686">
    <property type="entry name" value="MscS_channel_CS"/>
</dbReference>
<dbReference type="InterPro" id="IPR049278">
    <property type="entry name" value="MS_channel_C"/>
</dbReference>
<dbReference type="InterPro" id="IPR011066">
    <property type="entry name" value="MscS_channel_C_sf"/>
</dbReference>
<keyword evidence="3" id="KW-1003">Cell membrane</keyword>
<dbReference type="PANTHER" id="PTHR30221:SF1">
    <property type="entry name" value="SMALL-CONDUCTANCE MECHANOSENSITIVE CHANNEL"/>
    <property type="match status" value="1"/>
</dbReference>
<comment type="similarity">
    <text evidence="2">Belongs to the MscS (TC 1.A.23) family.</text>
</comment>
<dbReference type="Gene3D" id="2.30.30.60">
    <property type="match status" value="1"/>
</dbReference>
<accession>A0A4Q0U9J7</accession>
<evidence type="ECO:0000256" key="2">
    <source>
        <dbReference type="ARBA" id="ARBA00008017"/>
    </source>
</evidence>
<dbReference type="Pfam" id="PF21082">
    <property type="entry name" value="MS_channel_3rd"/>
    <property type="match status" value="1"/>
</dbReference>
<dbReference type="InterPro" id="IPR023408">
    <property type="entry name" value="MscS_beta-dom_sf"/>
</dbReference>
<dbReference type="Pfam" id="PF00924">
    <property type="entry name" value="MS_channel_2nd"/>
    <property type="match status" value="1"/>
</dbReference>
<reference evidence="10" key="1">
    <citation type="journal article" date="2021" name="PeerJ">
        <title>Extensive microbial diversity within the chicken gut microbiome revealed by metagenomics and culture.</title>
        <authorList>
            <person name="Gilroy R."/>
            <person name="Ravi A."/>
            <person name="Getino M."/>
            <person name="Pursley I."/>
            <person name="Horton D.L."/>
            <person name="Alikhan N.F."/>
            <person name="Baker D."/>
            <person name="Gharbi K."/>
            <person name="Hall N."/>
            <person name="Watson M."/>
            <person name="Adriaenssens E.M."/>
            <person name="Foster-Nyarko E."/>
            <person name="Jarju S."/>
            <person name="Secka A."/>
            <person name="Antonio M."/>
            <person name="Oren A."/>
            <person name="Chaudhuri R.R."/>
            <person name="La Ragione R."/>
            <person name="Hildebrand F."/>
            <person name="Pallen M.J."/>
        </authorList>
    </citation>
    <scope>NUCLEOTIDE SEQUENCE</scope>
    <source>
        <strain evidence="10">4100</strain>
    </source>
</reference>
<name>A0A4Q0U9J7_9BACT</name>